<dbReference type="PANTHER" id="PTHR12299">
    <property type="entry name" value="HYALURONIC ACID-BINDING PROTEIN 4"/>
    <property type="match status" value="1"/>
</dbReference>
<organism evidence="12 13">
    <name type="scientific">Polyodon spathula</name>
    <name type="common">North American paddlefish</name>
    <name type="synonym">Squalus spathula</name>
    <dbReference type="NCBI Taxonomy" id="7913"/>
    <lineage>
        <taxon>Eukaryota</taxon>
        <taxon>Metazoa</taxon>
        <taxon>Chordata</taxon>
        <taxon>Craniata</taxon>
        <taxon>Vertebrata</taxon>
        <taxon>Euteleostomi</taxon>
        <taxon>Actinopterygii</taxon>
        <taxon>Chondrostei</taxon>
        <taxon>Acipenseriformes</taxon>
        <taxon>Polyodontidae</taxon>
        <taxon>Polyodon</taxon>
    </lineage>
</organism>
<evidence type="ECO:0000256" key="4">
    <source>
        <dbReference type="ARBA" id="ARBA00004604"/>
    </source>
</evidence>
<dbReference type="Pfam" id="PF16174">
    <property type="entry name" value="IHABP4_N"/>
    <property type="match status" value="1"/>
</dbReference>
<feature type="transmembrane region" description="Helical" evidence="10">
    <location>
        <begin position="364"/>
        <end position="386"/>
    </location>
</feature>
<feature type="compositionally biased region" description="Basic and acidic residues" evidence="9">
    <location>
        <begin position="209"/>
        <end position="221"/>
    </location>
</feature>
<comment type="subcellular location">
    <subcellularLocation>
        <location evidence="1">Cytoplasm</location>
        <location evidence="1">Stress granule</location>
    </subcellularLocation>
    <subcellularLocation>
        <location evidence="2">Nucleus speckle</location>
    </subcellularLocation>
    <subcellularLocation>
        <location evidence="3">Nucleus</location>
        <location evidence="3">Cajal body</location>
    </subcellularLocation>
    <subcellularLocation>
        <location evidence="4">Nucleus</location>
        <location evidence="4">Nucleolus</location>
    </subcellularLocation>
</comment>
<keyword evidence="10" id="KW-0812">Transmembrane</keyword>
<evidence type="ECO:0000256" key="1">
    <source>
        <dbReference type="ARBA" id="ARBA00004210"/>
    </source>
</evidence>
<keyword evidence="5" id="KW-0963">Cytoplasm</keyword>
<feature type="compositionally biased region" description="Basic and acidic residues" evidence="9">
    <location>
        <begin position="271"/>
        <end position="281"/>
    </location>
</feature>
<evidence type="ECO:0000256" key="7">
    <source>
        <dbReference type="ARBA" id="ARBA00023242"/>
    </source>
</evidence>
<dbReference type="Gene3D" id="6.10.140.1040">
    <property type="match status" value="1"/>
</dbReference>
<evidence type="ECO:0000256" key="8">
    <source>
        <dbReference type="ARBA" id="ARBA00035118"/>
    </source>
</evidence>
<evidence type="ECO:0000256" key="6">
    <source>
        <dbReference type="ARBA" id="ARBA00022845"/>
    </source>
</evidence>
<dbReference type="SMART" id="SM01233">
    <property type="entry name" value="HABP4_PAI-RBP1"/>
    <property type="match status" value="1"/>
</dbReference>
<accession>A0ABS2YC42</accession>
<feature type="compositionally biased region" description="Basic and acidic residues" evidence="9">
    <location>
        <begin position="171"/>
        <end position="199"/>
    </location>
</feature>
<dbReference type="InterPro" id="IPR032381">
    <property type="entry name" value="IHABP4_N"/>
</dbReference>
<feature type="non-terminal residue" evidence="12">
    <location>
        <position position="1"/>
    </location>
</feature>
<evidence type="ECO:0000256" key="2">
    <source>
        <dbReference type="ARBA" id="ARBA00004324"/>
    </source>
</evidence>
<evidence type="ECO:0000313" key="13">
    <source>
        <dbReference type="Proteomes" id="UP001166093"/>
    </source>
</evidence>
<feature type="compositionally biased region" description="Basic and acidic residues" evidence="9">
    <location>
        <begin position="37"/>
        <end position="55"/>
    </location>
</feature>
<feature type="non-terminal residue" evidence="12">
    <location>
        <position position="402"/>
    </location>
</feature>
<keyword evidence="13" id="KW-1185">Reference proteome</keyword>
<feature type="domain" description="Hyaluronan/mRNA-binding protein" evidence="11">
    <location>
        <begin position="177"/>
        <end position="283"/>
    </location>
</feature>
<feature type="compositionally biased region" description="Gly residues" evidence="9">
    <location>
        <begin position="336"/>
        <end position="349"/>
    </location>
</feature>
<reference evidence="12" key="1">
    <citation type="journal article" date="2021" name="Cell">
        <title>Tracing the genetic footprints of vertebrate landing in non-teleost ray-finned fishes.</title>
        <authorList>
            <person name="Bi X."/>
            <person name="Wang K."/>
            <person name="Yang L."/>
            <person name="Pan H."/>
            <person name="Jiang H."/>
            <person name="Wei Q."/>
            <person name="Fang M."/>
            <person name="Yu H."/>
            <person name="Zhu C."/>
            <person name="Cai Y."/>
            <person name="He Y."/>
            <person name="Gan X."/>
            <person name="Zeng H."/>
            <person name="Yu D."/>
            <person name="Zhu Y."/>
            <person name="Jiang H."/>
            <person name="Qiu Q."/>
            <person name="Yang H."/>
            <person name="Zhang Y.E."/>
            <person name="Wang W."/>
            <person name="Zhu M."/>
            <person name="He S."/>
            <person name="Zhang G."/>
        </authorList>
    </citation>
    <scope>NUCLEOTIDE SEQUENCE</scope>
    <source>
        <strain evidence="12">Pddl_001</strain>
    </source>
</reference>
<evidence type="ECO:0000259" key="11">
    <source>
        <dbReference type="SMART" id="SM01233"/>
    </source>
</evidence>
<keyword evidence="6" id="KW-0810">Translation regulation</keyword>
<evidence type="ECO:0000256" key="10">
    <source>
        <dbReference type="SAM" id="Phobius"/>
    </source>
</evidence>
<evidence type="ECO:0000256" key="5">
    <source>
        <dbReference type="ARBA" id="ARBA00022490"/>
    </source>
</evidence>
<comment type="similarity">
    <text evidence="8">Belongs to the SERBP1-HABP4 family.</text>
</comment>
<evidence type="ECO:0000256" key="3">
    <source>
        <dbReference type="ARBA" id="ARBA00004408"/>
    </source>
</evidence>
<name>A0ABS2YC42_POLSP</name>
<proteinExistence type="inferred from homology"/>
<keyword evidence="10" id="KW-1133">Transmembrane helix</keyword>
<feature type="compositionally biased region" description="Acidic residues" evidence="9">
    <location>
        <begin position="245"/>
        <end position="254"/>
    </location>
</feature>
<dbReference type="Proteomes" id="UP001166093">
    <property type="component" value="Unassembled WGS sequence"/>
</dbReference>
<feature type="compositionally biased region" description="Pro residues" evidence="9">
    <location>
        <begin position="350"/>
        <end position="360"/>
    </location>
</feature>
<evidence type="ECO:0000313" key="12">
    <source>
        <dbReference type="EMBL" id="MBN3284013.1"/>
    </source>
</evidence>
<comment type="caution">
    <text evidence="12">The sequence shown here is derived from an EMBL/GenBank/DDBJ whole genome shotgun (WGS) entry which is preliminary data.</text>
</comment>
<keyword evidence="7" id="KW-0539">Nucleus</keyword>
<gene>
    <name evidence="12" type="primary">Habp4_0</name>
    <name evidence="12" type="ORF">GTO93_0006150</name>
</gene>
<dbReference type="InterPro" id="IPR006861">
    <property type="entry name" value="HABP4_PAIRBP1-bd"/>
</dbReference>
<dbReference type="InterPro" id="IPR039764">
    <property type="entry name" value="HABP4/SERBP1-like"/>
</dbReference>
<keyword evidence="10" id="KW-0472">Membrane</keyword>
<evidence type="ECO:0000256" key="9">
    <source>
        <dbReference type="SAM" id="MobiDB-lite"/>
    </source>
</evidence>
<protein>
    <submittedName>
        <fullName evidence="12">HABP4 protein</fullName>
    </submittedName>
</protein>
<feature type="compositionally biased region" description="Basic and acidic residues" evidence="9">
    <location>
        <begin position="63"/>
        <end position="73"/>
    </location>
</feature>
<sequence>MKGAISSPVSGAMQETFGCAVMNRFDQLLDDEADPFDILREVEEEQKKKKDEPKKSGTASKSGRRESQKDRKVVTVPGGEGNDEVARNTAGQKRPPRSGMQMGQNENRVSKHPLQVGLVFSEIDPQFPYSLMANGTHLPSDRFDRPMRGRWGGRGAMRGRGGSGGFQRNFDGFDQRGKREFERHSGSDRMGMRPDEKRGGSGPHNWGSVKDDMSDIEHVAPTEEAAENEEAQEAPGDAENRGIEGEGEQPEEGPMEMTLDEWKALQQQNRPKKDFNIRKPESSVPTKAVVIHKSKYVDDLKGETDEDEDDHHVFRRPANDITSKLDINFGSLARPGRGGRGGRGSRGRGGPPPTTRPDVPPRSVVVNILPGLILALALLMPAHLFVFHPLGPIPLAVGCFGC</sequence>
<feature type="region of interest" description="Disordered" evidence="9">
    <location>
        <begin position="140"/>
        <end position="290"/>
    </location>
</feature>
<feature type="compositionally biased region" description="Gly residues" evidence="9">
    <location>
        <begin position="150"/>
        <end position="165"/>
    </location>
</feature>
<dbReference type="PANTHER" id="PTHR12299:SF30">
    <property type="entry name" value="INTRACELLULAR HYALURONAN-BINDING PROTEIN 4"/>
    <property type="match status" value="1"/>
</dbReference>
<feature type="region of interest" description="Disordered" evidence="9">
    <location>
        <begin position="327"/>
        <end position="362"/>
    </location>
</feature>
<feature type="region of interest" description="Disordered" evidence="9">
    <location>
        <begin position="36"/>
        <end position="106"/>
    </location>
</feature>
<dbReference type="Pfam" id="PF04774">
    <property type="entry name" value="HABP4_PAI-RBP1"/>
    <property type="match status" value="1"/>
</dbReference>
<dbReference type="EMBL" id="JAAWVQ010132475">
    <property type="protein sequence ID" value="MBN3284013.1"/>
    <property type="molecule type" value="Genomic_DNA"/>
</dbReference>